<dbReference type="EMBL" id="CP017075">
    <property type="protein sequence ID" value="AOR75730.1"/>
    <property type="molecule type" value="Genomic_DNA"/>
</dbReference>
<sequence length="179" mass="20599">MALLRHIERTGCTIAGDPVWTDDEIARLCAAFPDRKAACVALPRRTLAAFMHKARQLGLVPSRRIWTSDEAIRLRKPYVAGIPMSELLEMFPGKTRSQIWRKARDKGYRRPRRAPTPTGMPLVDSIRKRAFECRLSMTDLDAFVGRRRYFVSPSYMDWRALQRAMILLGGRPTIFWAHA</sequence>
<accession>A0A1D8A0Z4</accession>
<organism evidence="1 2">
    <name type="scientific">Novosphingobium resinovorum</name>
    <dbReference type="NCBI Taxonomy" id="158500"/>
    <lineage>
        <taxon>Bacteria</taxon>
        <taxon>Pseudomonadati</taxon>
        <taxon>Pseudomonadota</taxon>
        <taxon>Alphaproteobacteria</taxon>
        <taxon>Sphingomonadales</taxon>
        <taxon>Sphingomonadaceae</taxon>
        <taxon>Novosphingobium</taxon>
    </lineage>
</organism>
<dbReference type="AlphaFoldDB" id="A0A1D8A0Z4"/>
<dbReference type="KEGG" id="nre:BES08_02410"/>
<protein>
    <submittedName>
        <fullName evidence="1">Uncharacterized protein</fullName>
    </submittedName>
</protein>
<gene>
    <name evidence="1" type="ORF">BES08_02410</name>
</gene>
<proteinExistence type="predicted"/>
<evidence type="ECO:0000313" key="1">
    <source>
        <dbReference type="EMBL" id="AOR75730.1"/>
    </source>
</evidence>
<reference evidence="2" key="1">
    <citation type="journal article" date="2017" name="J. Biotechnol.">
        <title>Complete genome sequence of Novosphingobium resinovorum SA1, a versatile xenobiotic-degrading bacterium capable of utilizing sulfanilic acid.</title>
        <authorList>
            <person name="Hegedus B."/>
            <person name="Kos P.B."/>
            <person name="Balint B."/>
            <person name="Maroti G."/>
            <person name="Gan H.M."/>
            <person name="Perei K."/>
            <person name="Rakhely G."/>
        </authorList>
    </citation>
    <scope>NUCLEOTIDE SEQUENCE [LARGE SCALE GENOMIC DNA]</scope>
    <source>
        <strain evidence="2">SA1</strain>
    </source>
</reference>
<keyword evidence="2" id="KW-1185">Reference proteome</keyword>
<dbReference type="Proteomes" id="UP000094626">
    <property type="component" value="Chromosome"/>
</dbReference>
<evidence type="ECO:0000313" key="2">
    <source>
        <dbReference type="Proteomes" id="UP000094626"/>
    </source>
</evidence>
<name>A0A1D8A0Z4_9SPHN</name>